<keyword evidence="1" id="KW-0433">Leucine-rich repeat</keyword>
<dbReference type="AlphaFoldDB" id="A0A6S7FJK2"/>
<evidence type="ECO:0000256" key="2">
    <source>
        <dbReference type="ARBA" id="ARBA00022737"/>
    </source>
</evidence>
<dbReference type="InterPro" id="IPR027417">
    <property type="entry name" value="P-loop_NTPase"/>
</dbReference>
<protein>
    <submittedName>
        <fullName evidence="3">Uncharacterized protein</fullName>
    </submittedName>
</protein>
<dbReference type="InterPro" id="IPR038359">
    <property type="entry name" value="Connexin_N_sf"/>
</dbReference>
<accession>A0A6S7FJK2</accession>
<name>A0A6S7FJK2_PARCT</name>
<evidence type="ECO:0000313" key="3">
    <source>
        <dbReference type="EMBL" id="CAB3979458.1"/>
    </source>
</evidence>
<keyword evidence="4" id="KW-1185">Reference proteome</keyword>
<keyword evidence="2" id="KW-0677">Repeat</keyword>
<proteinExistence type="predicted"/>
<dbReference type="Gene3D" id="1.20.1440.80">
    <property type="entry name" value="Gap junction channel protein cysteine-rich domain"/>
    <property type="match status" value="1"/>
</dbReference>
<dbReference type="EMBL" id="CACRXK020000200">
    <property type="protein sequence ID" value="CAB3979458.1"/>
    <property type="molecule type" value="Genomic_DNA"/>
</dbReference>
<dbReference type="GO" id="GO:0045345">
    <property type="term" value="P:positive regulation of MHC class I biosynthetic process"/>
    <property type="evidence" value="ECO:0007669"/>
    <property type="project" value="TreeGrafter"/>
</dbReference>
<dbReference type="Gene3D" id="3.40.50.300">
    <property type="entry name" value="P-loop containing nucleotide triphosphate hydrolases"/>
    <property type="match status" value="1"/>
</dbReference>
<organism evidence="3 4">
    <name type="scientific">Paramuricea clavata</name>
    <name type="common">Red gorgonian</name>
    <name type="synonym">Violescent sea-whip</name>
    <dbReference type="NCBI Taxonomy" id="317549"/>
    <lineage>
        <taxon>Eukaryota</taxon>
        <taxon>Metazoa</taxon>
        <taxon>Cnidaria</taxon>
        <taxon>Anthozoa</taxon>
        <taxon>Octocorallia</taxon>
        <taxon>Malacalcyonacea</taxon>
        <taxon>Plexauridae</taxon>
        <taxon>Paramuricea</taxon>
    </lineage>
</organism>
<dbReference type="GO" id="GO:0045348">
    <property type="term" value="P:positive regulation of MHC class II biosynthetic process"/>
    <property type="evidence" value="ECO:0007669"/>
    <property type="project" value="TreeGrafter"/>
</dbReference>
<dbReference type="GO" id="GO:0045944">
    <property type="term" value="P:positive regulation of transcription by RNA polymerase II"/>
    <property type="evidence" value="ECO:0007669"/>
    <property type="project" value="TreeGrafter"/>
</dbReference>
<dbReference type="Pfam" id="PF05729">
    <property type="entry name" value="NACHT"/>
    <property type="match status" value="1"/>
</dbReference>
<sequence length="566" mass="64187">MIDAVKDYLAPKRFGVVAYVCLIVHFLCGLAFTAVTSALRAGEFGKFSCTIGTKSTAAYKSYVEKTCYSRYEQIYNSPLPLYSFVSLSIGFTVLASVIYSLGVSSRVEEIERSSDGSDEPRIDSEVTCQRFYVFYFYFLHLVDRSLFGILFTVLQHTIFYPSGFDFEFSCNLPTTDVTSQIGSNMSVGELNNTSIACENSSAPEKQLWSVIVSVLNTVFALITLGEVVYLIWRRFPILNCRSKVDWSCDTEFITVYLLRKRYVRVEHELSSIGNNTGLCIDIYKRQVLNPSRTRDIGYWQKLADLNYIYIDIIIHTGRTMHKFSKEMERHEIFGVLNTKVPESSIRLNEIKDLFYPNQDTKGTFPRTILAIGRPEIGKTIAFVLKCRWFNFEELKNLSLKTFLRYGTGLSEESFESIFEEILKEPQKAILIFDGLDEFNGDIRNCLERSRMLPNDPNTCMSGMTLFIKLAYGNMLQGATVLVTSRPTADDFYSNLDFDRSVEIIGFTPDKIEESVAGAVPHQCPVAWHVHVKCCRKQVSVSGFKRSFEDGEAGKGGRGKNFADVVP</sequence>
<evidence type="ECO:0000313" key="4">
    <source>
        <dbReference type="Proteomes" id="UP001152795"/>
    </source>
</evidence>
<gene>
    <name evidence="3" type="ORF">PACLA_8A076817</name>
</gene>
<dbReference type="PANTHER" id="PTHR47189:SF1">
    <property type="entry name" value="MHC CLASS II TRANSACTIVATOR"/>
    <property type="match status" value="1"/>
</dbReference>
<reference evidence="3" key="1">
    <citation type="submission" date="2020-04" db="EMBL/GenBank/DDBJ databases">
        <authorList>
            <person name="Alioto T."/>
            <person name="Alioto T."/>
            <person name="Gomez Garrido J."/>
        </authorList>
    </citation>
    <scope>NUCLEOTIDE SEQUENCE</scope>
    <source>
        <strain evidence="3">A484AB</strain>
    </source>
</reference>
<dbReference type="PANTHER" id="PTHR47189">
    <property type="entry name" value="MHC CLASS II TRANSACTIVATOR"/>
    <property type="match status" value="1"/>
</dbReference>
<dbReference type="InterPro" id="IPR007111">
    <property type="entry name" value="NACHT_NTPase"/>
</dbReference>
<evidence type="ECO:0000256" key="1">
    <source>
        <dbReference type="ARBA" id="ARBA00022614"/>
    </source>
</evidence>
<comment type="caution">
    <text evidence="3">The sequence shown here is derived from an EMBL/GenBank/DDBJ whole genome shotgun (WGS) entry which is preliminary data.</text>
</comment>
<dbReference type="Proteomes" id="UP001152795">
    <property type="component" value="Unassembled WGS sequence"/>
</dbReference>